<dbReference type="EMBL" id="JACEIK010007157">
    <property type="protein sequence ID" value="MCE3049804.1"/>
    <property type="molecule type" value="Genomic_DNA"/>
</dbReference>
<proteinExistence type="predicted"/>
<keyword evidence="2" id="KW-1185">Reference proteome</keyword>
<sequence length="109" mass="11940">MPMHNHGPRWVTDAIRNTGLAPNRAGHWRIADLISEPPVVGSDKTTDGMSVHLKMALGHRVDCARLMAVHESMTETAPNHCNYLAASFLILAFTANGVRGFSRHSPSVR</sequence>
<accession>A0ABS8WL09</accession>
<dbReference type="Proteomes" id="UP000823775">
    <property type="component" value="Unassembled WGS sequence"/>
</dbReference>
<organism evidence="1 2">
    <name type="scientific">Datura stramonium</name>
    <name type="common">Jimsonweed</name>
    <name type="synonym">Common thornapple</name>
    <dbReference type="NCBI Taxonomy" id="4076"/>
    <lineage>
        <taxon>Eukaryota</taxon>
        <taxon>Viridiplantae</taxon>
        <taxon>Streptophyta</taxon>
        <taxon>Embryophyta</taxon>
        <taxon>Tracheophyta</taxon>
        <taxon>Spermatophyta</taxon>
        <taxon>Magnoliopsida</taxon>
        <taxon>eudicotyledons</taxon>
        <taxon>Gunneridae</taxon>
        <taxon>Pentapetalae</taxon>
        <taxon>asterids</taxon>
        <taxon>lamiids</taxon>
        <taxon>Solanales</taxon>
        <taxon>Solanaceae</taxon>
        <taxon>Solanoideae</taxon>
        <taxon>Datureae</taxon>
        <taxon>Datura</taxon>
    </lineage>
</organism>
<evidence type="ECO:0000313" key="1">
    <source>
        <dbReference type="EMBL" id="MCE3049804.1"/>
    </source>
</evidence>
<comment type="caution">
    <text evidence="1">The sequence shown here is derived from an EMBL/GenBank/DDBJ whole genome shotgun (WGS) entry which is preliminary data.</text>
</comment>
<protein>
    <submittedName>
        <fullName evidence="1">Uncharacterized protein</fullName>
    </submittedName>
</protein>
<feature type="non-terminal residue" evidence="1">
    <location>
        <position position="109"/>
    </location>
</feature>
<gene>
    <name evidence="1" type="ORF">HAX54_045815</name>
</gene>
<evidence type="ECO:0000313" key="2">
    <source>
        <dbReference type="Proteomes" id="UP000823775"/>
    </source>
</evidence>
<name>A0ABS8WL09_DATST</name>
<reference evidence="1 2" key="1">
    <citation type="journal article" date="2021" name="BMC Genomics">
        <title>Datura genome reveals duplications of psychoactive alkaloid biosynthetic genes and high mutation rate following tissue culture.</title>
        <authorList>
            <person name="Rajewski A."/>
            <person name="Carter-House D."/>
            <person name="Stajich J."/>
            <person name="Litt A."/>
        </authorList>
    </citation>
    <scope>NUCLEOTIDE SEQUENCE [LARGE SCALE GENOMIC DNA]</scope>
    <source>
        <strain evidence="1">AR-01</strain>
    </source>
</reference>